<feature type="non-terminal residue" evidence="1">
    <location>
        <position position="53"/>
    </location>
</feature>
<gene>
    <name evidence="1" type="ORF">HYDPIDRAFT_68706</name>
</gene>
<dbReference type="HOGENOM" id="CLU_203411_0_0_1"/>
<evidence type="ECO:0000313" key="2">
    <source>
        <dbReference type="Proteomes" id="UP000053820"/>
    </source>
</evidence>
<organism evidence="1 2">
    <name type="scientific">Hydnomerulius pinastri MD-312</name>
    <dbReference type="NCBI Taxonomy" id="994086"/>
    <lineage>
        <taxon>Eukaryota</taxon>
        <taxon>Fungi</taxon>
        <taxon>Dikarya</taxon>
        <taxon>Basidiomycota</taxon>
        <taxon>Agaricomycotina</taxon>
        <taxon>Agaricomycetes</taxon>
        <taxon>Agaricomycetidae</taxon>
        <taxon>Boletales</taxon>
        <taxon>Boletales incertae sedis</taxon>
        <taxon>Leucogyrophana</taxon>
    </lineage>
</organism>
<sequence length="53" mass="5879">VQAFHESCVTCQHSKPSNQKPYGLLSPLSVPSQPWEVIGVDFVGPLPLFKDRN</sequence>
<dbReference type="Proteomes" id="UP000053820">
    <property type="component" value="Unassembled WGS sequence"/>
</dbReference>
<evidence type="ECO:0000313" key="1">
    <source>
        <dbReference type="EMBL" id="KIJ59014.1"/>
    </source>
</evidence>
<protein>
    <recommendedName>
        <fullName evidence="3">Integrase zinc-binding domain-containing protein</fullName>
    </recommendedName>
</protein>
<accession>A0A0C9V171</accession>
<dbReference type="EMBL" id="KN839900">
    <property type="protein sequence ID" value="KIJ59014.1"/>
    <property type="molecule type" value="Genomic_DNA"/>
</dbReference>
<keyword evidence="2" id="KW-1185">Reference proteome</keyword>
<dbReference type="OrthoDB" id="3256826at2759"/>
<dbReference type="AlphaFoldDB" id="A0A0C9V171"/>
<evidence type="ECO:0008006" key="3">
    <source>
        <dbReference type="Google" id="ProtNLM"/>
    </source>
</evidence>
<feature type="non-terminal residue" evidence="1">
    <location>
        <position position="1"/>
    </location>
</feature>
<proteinExistence type="predicted"/>
<reference evidence="1 2" key="1">
    <citation type="submission" date="2014-04" db="EMBL/GenBank/DDBJ databases">
        <title>Evolutionary Origins and Diversification of the Mycorrhizal Mutualists.</title>
        <authorList>
            <consortium name="DOE Joint Genome Institute"/>
            <consortium name="Mycorrhizal Genomics Consortium"/>
            <person name="Kohler A."/>
            <person name="Kuo A."/>
            <person name="Nagy L.G."/>
            <person name="Floudas D."/>
            <person name="Copeland A."/>
            <person name="Barry K.W."/>
            <person name="Cichocki N."/>
            <person name="Veneault-Fourrey C."/>
            <person name="LaButti K."/>
            <person name="Lindquist E.A."/>
            <person name="Lipzen A."/>
            <person name="Lundell T."/>
            <person name="Morin E."/>
            <person name="Murat C."/>
            <person name="Riley R."/>
            <person name="Ohm R."/>
            <person name="Sun H."/>
            <person name="Tunlid A."/>
            <person name="Henrissat B."/>
            <person name="Grigoriev I.V."/>
            <person name="Hibbett D.S."/>
            <person name="Martin F."/>
        </authorList>
    </citation>
    <scope>NUCLEOTIDE SEQUENCE [LARGE SCALE GENOMIC DNA]</scope>
    <source>
        <strain evidence="1 2">MD-312</strain>
    </source>
</reference>
<name>A0A0C9V171_9AGAM</name>